<feature type="domain" description="HAMP" evidence="10">
    <location>
        <begin position="189"/>
        <end position="241"/>
    </location>
</feature>
<dbReference type="SMART" id="SM00304">
    <property type="entry name" value="HAMP"/>
    <property type="match status" value="1"/>
</dbReference>
<dbReference type="SUPFAM" id="SSF47384">
    <property type="entry name" value="Homodimeric domain of signal transducing histidine kinase"/>
    <property type="match status" value="1"/>
</dbReference>
<keyword evidence="7" id="KW-0902">Two-component regulatory system</keyword>
<gene>
    <name evidence="11" type="ORF">IAA66_03160</name>
</gene>
<dbReference type="InterPro" id="IPR003660">
    <property type="entry name" value="HAMP_dom"/>
</dbReference>
<dbReference type="GO" id="GO:0016036">
    <property type="term" value="P:cellular response to phosphate starvation"/>
    <property type="evidence" value="ECO:0007669"/>
    <property type="project" value="TreeGrafter"/>
</dbReference>
<evidence type="ECO:0000256" key="2">
    <source>
        <dbReference type="ARBA" id="ARBA00004370"/>
    </source>
</evidence>
<proteinExistence type="predicted"/>
<dbReference type="Gene3D" id="6.10.340.10">
    <property type="match status" value="1"/>
</dbReference>
<dbReference type="InterPro" id="IPR003661">
    <property type="entry name" value="HisK_dim/P_dom"/>
</dbReference>
<keyword evidence="8" id="KW-0472">Membrane</keyword>
<name>A0A9D1CIA2_9FIRM</name>
<dbReference type="CDD" id="cd06225">
    <property type="entry name" value="HAMP"/>
    <property type="match status" value="1"/>
</dbReference>
<keyword evidence="6" id="KW-0418">Kinase</keyword>
<keyword evidence="8" id="KW-1133">Transmembrane helix</keyword>
<dbReference type="Gene3D" id="1.10.287.130">
    <property type="match status" value="1"/>
</dbReference>
<evidence type="ECO:0000256" key="4">
    <source>
        <dbReference type="ARBA" id="ARBA00022553"/>
    </source>
</evidence>
<dbReference type="InterPro" id="IPR036097">
    <property type="entry name" value="HisK_dim/P_sf"/>
</dbReference>
<dbReference type="Pfam" id="PF00512">
    <property type="entry name" value="HisKA"/>
    <property type="match status" value="1"/>
</dbReference>
<evidence type="ECO:0000256" key="3">
    <source>
        <dbReference type="ARBA" id="ARBA00012438"/>
    </source>
</evidence>
<evidence type="ECO:0000256" key="6">
    <source>
        <dbReference type="ARBA" id="ARBA00022777"/>
    </source>
</evidence>
<reference evidence="11" key="1">
    <citation type="submission" date="2020-10" db="EMBL/GenBank/DDBJ databases">
        <authorList>
            <person name="Gilroy R."/>
        </authorList>
    </citation>
    <scope>NUCLEOTIDE SEQUENCE</scope>
    <source>
        <strain evidence="11">ChiHile30-977</strain>
    </source>
</reference>
<keyword evidence="8" id="KW-0812">Transmembrane</keyword>
<dbReference type="EMBL" id="DVFI01000041">
    <property type="protein sequence ID" value="HIQ62570.1"/>
    <property type="molecule type" value="Genomic_DNA"/>
</dbReference>
<dbReference type="SMART" id="SM00388">
    <property type="entry name" value="HisKA"/>
    <property type="match status" value="1"/>
</dbReference>
<dbReference type="SUPFAM" id="SSF55874">
    <property type="entry name" value="ATPase domain of HSP90 chaperone/DNA topoisomerase II/histidine kinase"/>
    <property type="match status" value="1"/>
</dbReference>
<dbReference type="SUPFAM" id="SSF158472">
    <property type="entry name" value="HAMP domain-like"/>
    <property type="match status" value="1"/>
</dbReference>
<dbReference type="InterPro" id="IPR004358">
    <property type="entry name" value="Sig_transdc_His_kin-like_C"/>
</dbReference>
<feature type="domain" description="Histidine kinase" evidence="9">
    <location>
        <begin position="249"/>
        <end position="466"/>
    </location>
</feature>
<evidence type="ECO:0000256" key="5">
    <source>
        <dbReference type="ARBA" id="ARBA00022679"/>
    </source>
</evidence>
<dbReference type="EC" id="2.7.13.3" evidence="3"/>
<feature type="transmembrane region" description="Helical" evidence="8">
    <location>
        <begin position="170"/>
        <end position="191"/>
    </location>
</feature>
<dbReference type="GO" id="GO:0004721">
    <property type="term" value="F:phosphoprotein phosphatase activity"/>
    <property type="evidence" value="ECO:0007669"/>
    <property type="project" value="TreeGrafter"/>
</dbReference>
<dbReference type="Pfam" id="PF02518">
    <property type="entry name" value="HATPase_c"/>
    <property type="match status" value="1"/>
</dbReference>
<evidence type="ECO:0000256" key="1">
    <source>
        <dbReference type="ARBA" id="ARBA00000085"/>
    </source>
</evidence>
<dbReference type="InterPro" id="IPR036890">
    <property type="entry name" value="HATPase_C_sf"/>
</dbReference>
<comment type="subcellular location">
    <subcellularLocation>
        <location evidence="2">Membrane</location>
    </subcellularLocation>
</comment>
<organism evidence="11 12">
    <name type="scientific">Candidatus Avichristensenella intestinipullorum</name>
    <dbReference type="NCBI Taxonomy" id="2840693"/>
    <lineage>
        <taxon>Bacteria</taxon>
        <taxon>Bacillati</taxon>
        <taxon>Bacillota</taxon>
        <taxon>Clostridia</taxon>
        <taxon>Candidatus Avichristensenella</taxon>
    </lineage>
</organism>
<protein>
    <recommendedName>
        <fullName evidence="3">histidine kinase</fullName>
        <ecNumber evidence="3">2.7.13.3</ecNumber>
    </recommendedName>
</protein>
<dbReference type="InterPro" id="IPR003594">
    <property type="entry name" value="HATPase_dom"/>
</dbReference>
<dbReference type="PROSITE" id="PS50109">
    <property type="entry name" value="HIS_KIN"/>
    <property type="match status" value="1"/>
</dbReference>
<dbReference type="CDD" id="cd00075">
    <property type="entry name" value="HATPase"/>
    <property type="match status" value="1"/>
</dbReference>
<dbReference type="Pfam" id="PF00672">
    <property type="entry name" value="HAMP"/>
    <property type="match status" value="1"/>
</dbReference>
<dbReference type="InterPro" id="IPR005467">
    <property type="entry name" value="His_kinase_dom"/>
</dbReference>
<dbReference type="SMART" id="SM00387">
    <property type="entry name" value="HATPase_c"/>
    <property type="match status" value="1"/>
</dbReference>
<dbReference type="AlphaFoldDB" id="A0A9D1CIA2"/>
<comment type="caution">
    <text evidence="11">The sequence shown here is derived from an EMBL/GenBank/DDBJ whole genome shotgun (WGS) entry which is preliminary data.</text>
</comment>
<dbReference type="Proteomes" id="UP000886819">
    <property type="component" value="Unassembled WGS sequence"/>
</dbReference>
<dbReference type="Gene3D" id="3.30.565.10">
    <property type="entry name" value="Histidine kinase-like ATPase, C-terminal domain"/>
    <property type="match status" value="1"/>
</dbReference>
<keyword evidence="5" id="KW-0808">Transferase</keyword>
<keyword evidence="4" id="KW-0597">Phosphoprotein</keyword>
<reference evidence="11" key="2">
    <citation type="journal article" date="2021" name="PeerJ">
        <title>Extensive microbial diversity within the chicken gut microbiome revealed by metagenomics and culture.</title>
        <authorList>
            <person name="Gilroy R."/>
            <person name="Ravi A."/>
            <person name="Getino M."/>
            <person name="Pursley I."/>
            <person name="Horton D.L."/>
            <person name="Alikhan N.F."/>
            <person name="Baker D."/>
            <person name="Gharbi K."/>
            <person name="Hall N."/>
            <person name="Watson M."/>
            <person name="Adriaenssens E.M."/>
            <person name="Foster-Nyarko E."/>
            <person name="Jarju S."/>
            <person name="Secka A."/>
            <person name="Antonio M."/>
            <person name="Oren A."/>
            <person name="Chaudhuri R.R."/>
            <person name="La Ragione R."/>
            <person name="Hildebrand F."/>
            <person name="Pallen M.J."/>
        </authorList>
    </citation>
    <scope>NUCLEOTIDE SEQUENCE</scope>
    <source>
        <strain evidence="11">ChiHile30-977</strain>
    </source>
</reference>
<dbReference type="PRINTS" id="PR00344">
    <property type="entry name" value="BCTRLSENSOR"/>
</dbReference>
<dbReference type="PANTHER" id="PTHR45453:SF1">
    <property type="entry name" value="PHOSPHATE REGULON SENSOR PROTEIN PHOR"/>
    <property type="match status" value="1"/>
</dbReference>
<dbReference type="GO" id="GO:0000155">
    <property type="term" value="F:phosphorelay sensor kinase activity"/>
    <property type="evidence" value="ECO:0007669"/>
    <property type="project" value="InterPro"/>
</dbReference>
<accession>A0A9D1CIA2</accession>
<dbReference type="FunFam" id="3.30.565.10:FF:000006">
    <property type="entry name" value="Sensor histidine kinase WalK"/>
    <property type="match status" value="1"/>
</dbReference>
<evidence type="ECO:0000313" key="12">
    <source>
        <dbReference type="Proteomes" id="UP000886819"/>
    </source>
</evidence>
<evidence type="ECO:0000256" key="7">
    <source>
        <dbReference type="ARBA" id="ARBA00023012"/>
    </source>
</evidence>
<dbReference type="CDD" id="cd00082">
    <property type="entry name" value="HisKA"/>
    <property type="match status" value="1"/>
</dbReference>
<comment type="catalytic activity">
    <reaction evidence="1">
        <text>ATP + protein L-histidine = ADP + protein N-phospho-L-histidine.</text>
        <dbReference type="EC" id="2.7.13.3"/>
    </reaction>
</comment>
<evidence type="ECO:0000259" key="10">
    <source>
        <dbReference type="PROSITE" id="PS50885"/>
    </source>
</evidence>
<evidence type="ECO:0000256" key="8">
    <source>
        <dbReference type="SAM" id="Phobius"/>
    </source>
</evidence>
<dbReference type="InterPro" id="IPR050351">
    <property type="entry name" value="BphY/WalK/GraS-like"/>
</dbReference>
<dbReference type="PANTHER" id="PTHR45453">
    <property type="entry name" value="PHOSPHATE REGULON SENSOR PROTEIN PHOR"/>
    <property type="match status" value="1"/>
</dbReference>
<dbReference type="PROSITE" id="PS50885">
    <property type="entry name" value="HAMP"/>
    <property type="match status" value="1"/>
</dbReference>
<evidence type="ECO:0000259" key="9">
    <source>
        <dbReference type="PROSITE" id="PS50109"/>
    </source>
</evidence>
<dbReference type="GO" id="GO:0005886">
    <property type="term" value="C:plasma membrane"/>
    <property type="evidence" value="ECO:0007669"/>
    <property type="project" value="TreeGrafter"/>
</dbReference>
<evidence type="ECO:0000313" key="11">
    <source>
        <dbReference type="EMBL" id="HIQ62570.1"/>
    </source>
</evidence>
<sequence>MAFYVIATSLINLVGDYLFQTKVNAETATVREMATRFAQQFARGDAELLYEDALAAGRSLEGRLLILDMDGKVQIDTFSQYNGWRLGHPEVISVLSGQEYDYGFHLQSGGQTSETRALFDFLRNTQTGQQWVGYFTAALISNNSRLGVVLYSVSVQDMVDNLRAMQDRMLLYFFAVALAVLVTTLVFSRIITNPIAALTEGIKRMGRGDLSGRVEVHGIDEMARLAETFNQMSEKLEHLDASRNEFVSNASHELKTPLATMKILLESMLYQDDMPAELRKEFLGDINKELDRLSQIVTDLLTLVQSDTHEYKLSRKNVLLRDLVDETLHRLEPLAQEREQRLEFSAESECPLFADPVKIEQAIYNLVENALKYSPAGGQVQVRLWQEGKTAVLEVTDCGPGIPKKDQPHIFDRFYRVDKARSRATGGNGLGLSIVHQAVVMHEGSVSVRSEEGHGSTFRMELPLAE</sequence>